<proteinExistence type="predicted"/>
<dbReference type="OrthoDB" id="5948003at2759"/>
<name>A0A4C1YXN6_EUMVA</name>
<organism evidence="1 2">
    <name type="scientific">Eumeta variegata</name>
    <name type="common">Bagworm moth</name>
    <name type="synonym">Eumeta japonica</name>
    <dbReference type="NCBI Taxonomy" id="151549"/>
    <lineage>
        <taxon>Eukaryota</taxon>
        <taxon>Metazoa</taxon>
        <taxon>Ecdysozoa</taxon>
        <taxon>Arthropoda</taxon>
        <taxon>Hexapoda</taxon>
        <taxon>Insecta</taxon>
        <taxon>Pterygota</taxon>
        <taxon>Neoptera</taxon>
        <taxon>Endopterygota</taxon>
        <taxon>Lepidoptera</taxon>
        <taxon>Glossata</taxon>
        <taxon>Ditrysia</taxon>
        <taxon>Tineoidea</taxon>
        <taxon>Psychidae</taxon>
        <taxon>Oiketicinae</taxon>
        <taxon>Eumeta</taxon>
    </lineage>
</organism>
<dbReference type="SUPFAM" id="SSF82895">
    <property type="entry name" value="TSP-1 type 1 repeat"/>
    <property type="match status" value="1"/>
</dbReference>
<dbReference type="PROSITE" id="PS50092">
    <property type="entry name" value="TSP1"/>
    <property type="match status" value="1"/>
</dbReference>
<dbReference type="InterPro" id="IPR036383">
    <property type="entry name" value="TSP1_rpt_sf"/>
</dbReference>
<protein>
    <submittedName>
        <fullName evidence="1">ADAMTS-like protein 1</fullName>
    </submittedName>
</protein>
<accession>A0A4C1YXN6</accession>
<dbReference type="Proteomes" id="UP000299102">
    <property type="component" value="Unassembled WGS sequence"/>
</dbReference>
<reference evidence="1 2" key="1">
    <citation type="journal article" date="2019" name="Commun. Biol.">
        <title>The bagworm genome reveals a unique fibroin gene that provides high tensile strength.</title>
        <authorList>
            <person name="Kono N."/>
            <person name="Nakamura H."/>
            <person name="Ohtoshi R."/>
            <person name="Tomita M."/>
            <person name="Numata K."/>
            <person name="Arakawa K."/>
        </authorList>
    </citation>
    <scope>NUCLEOTIDE SEQUENCE [LARGE SCALE GENOMIC DNA]</scope>
</reference>
<evidence type="ECO:0000313" key="1">
    <source>
        <dbReference type="EMBL" id="GBP79723.1"/>
    </source>
</evidence>
<keyword evidence="2" id="KW-1185">Reference proteome</keyword>
<comment type="caution">
    <text evidence="1">The sequence shown here is derived from an EMBL/GenBank/DDBJ whole genome shotgun (WGS) entry which is preliminary data.</text>
</comment>
<evidence type="ECO:0000313" key="2">
    <source>
        <dbReference type="Proteomes" id="UP000299102"/>
    </source>
</evidence>
<gene>
    <name evidence="1" type="primary">ADAMTSL1</name>
    <name evidence="1" type="ORF">EVAR_49422_1</name>
</gene>
<dbReference type="Pfam" id="PF19030">
    <property type="entry name" value="TSP1_ADAMTS"/>
    <property type="match status" value="1"/>
</dbReference>
<dbReference type="AlphaFoldDB" id="A0A4C1YXN6"/>
<dbReference type="SMART" id="SM00209">
    <property type="entry name" value="TSP1"/>
    <property type="match status" value="1"/>
</dbReference>
<dbReference type="InterPro" id="IPR000884">
    <property type="entry name" value="TSP1_rpt"/>
</dbReference>
<dbReference type="EMBL" id="BGZK01001427">
    <property type="protein sequence ID" value="GBP79723.1"/>
    <property type="molecule type" value="Genomic_DNA"/>
</dbReference>
<dbReference type="Gene3D" id="2.20.100.10">
    <property type="entry name" value="Thrombospondin type-1 (TSP1) repeat"/>
    <property type="match status" value="1"/>
</dbReference>
<sequence>MVAGIAPWSILRFRFTTKVGVQVRGVECSPSGGNCDTPRPEITRPCSTGISCPAFREADEPEDEIEDLLPGLVYHTQPLIQAYPPPQAKAERLIGEPDVPVEATYIKDEEWGPCSVTCGEGWRKREVHCKIFLEFSRTIAKLPDSKCVGPKPVEETERCVMEPCSMAYGTSFGDSSAPVYSGDR</sequence>